<accession>A0A9R1XB69</accession>
<comment type="caution">
    <text evidence="3">The sequence shown here is derived from an EMBL/GenBank/DDBJ whole genome shotgun (WGS) entry which is preliminary data.</text>
</comment>
<reference evidence="3 4" key="1">
    <citation type="journal article" date="2017" name="Nat. Commun.">
        <title>Genome assembly with in vitro proximity ligation data and whole-genome triplication in lettuce.</title>
        <authorList>
            <person name="Reyes-Chin-Wo S."/>
            <person name="Wang Z."/>
            <person name="Yang X."/>
            <person name="Kozik A."/>
            <person name="Arikit S."/>
            <person name="Song C."/>
            <person name="Xia L."/>
            <person name="Froenicke L."/>
            <person name="Lavelle D.O."/>
            <person name="Truco M.J."/>
            <person name="Xia R."/>
            <person name="Zhu S."/>
            <person name="Xu C."/>
            <person name="Xu H."/>
            <person name="Xu X."/>
            <person name="Cox K."/>
            <person name="Korf I."/>
            <person name="Meyers B.C."/>
            <person name="Michelmore R.W."/>
        </authorList>
    </citation>
    <scope>NUCLEOTIDE SEQUENCE [LARGE SCALE GENOMIC DNA]</scope>
    <source>
        <strain evidence="4">cv. Salinas</strain>
        <tissue evidence="3">Seedlings</tissue>
    </source>
</reference>
<evidence type="ECO:0000256" key="1">
    <source>
        <dbReference type="ARBA" id="ARBA00009986"/>
    </source>
</evidence>
<dbReference type="InterPro" id="IPR016162">
    <property type="entry name" value="Ald_DH_N"/>
</dbReference>
<dbReference type="EMBL" id="NBSK02000005">
    <property type="protein sequence ID" value="KAJ0205869.1"/>
    <property type="molecule type" value="Genomic_DNA"/>
</dbReference>
<sequence length="151" mass="17264">MTGYPTATSKDVDIVVKEDRRALKRNGGKEWATTSGAHCAKYLHAIAKKDDVTGCFEYNVDLVKALDPKQNAPIDLPMDTFKHHVIRGPIGVVGMITPWYLLSYSLHTCLSLQFKFFFNYYHLQYEEFQVDVDYMVFLDCSLESKKTDLPS</sequence>
<comment type="similarity">
    <text evidence="1">Belongs to the aldehyde dehydrogenase family.</text>
</comment>
<keyword evidence="2" id="KW-0520">NAD</keyword>
<dbReference type="Proteomes" id="UP000235145">
    <property type="component" value="Unassembled WGS sequence"/>
</dbReference>
<dbReference type="InterPro" id="IPR016161">
    <property type="entry name" value="Ald_DH/histidinol_DH"/>
</dbReference>
<evidence type="ECO:0000313" key="3">
    <source>
        <dbReference type="EMBL" id="KAJ0205869.1"/>
    </source>
</evidence>
<dbReference type="PANTHER" id="PTHR43860:SF2">
    <property type="entry name" value="BETAINE ALDEHYDE DEHYDROGENASE-RELATED"/>
    <property type="match status" value="1"/>
</dbReference>
<name>A0A9R1XB69_LACSA</name>
<gene>
    <name evidence="3" type="ORF">LSAT_V11C500232860</name>
</gene>
<dbReference type="AlphaFoldDB" id="A0A9R1XB69"/>
<organism evidence="3 4">
    <name type="scientific">Lactuca sativa</name>
    <name type="common">Garden lettuce</name>
    <dbReference type="NCBI Taxonomy" id="4236"/>
    <lineage>
        <taxon>Eukaryota</taxon>
        <taxon>Viridiplantae</taxon>
        <taxon>Streptophyta</taxon>
        <taxon>Embryophyta</taxon>
        <taxon>Tracheophyta</taxon>
        <taxon>Spermatophyta</taxon>
        <taxon>Magnoliopsida</taxon>
        <taxon>eudicotyledons</taxon>
        <taxon>Gunneridae</taxon>
        <taxon>Pentapetalae</taxon>
        <taxon>asterids</taxon>
        <taxon>campanulids</taxon>
        <taxon>Asterales</taxon>
        <taxon>Asteraceae</taxon>
        <taxon>Cichorioideae</taxon>
        <taxon>Cichorieae</taxon>
        <taxon>Lactucinae</taxon>
        <taxon>Lactuca</taxon>
    </lineage>
</organism>
<keyword evidence="4" id="KW-1185">Reference proteome</keyword>
<dbReference type="SUPFAM" id="SSF53720">
    <property type="entry name" value="ALDH-like"/>
    <property type="match status" value="1"/>
</dbReference>
<proteinExistence type="inferred from homology"/>
<dbReference type="GO" id="GO:0016491">
    <property type="term" value="F:oxidoreductase activity"/>
    <property type="evidence" value="ECO:0007669"/>
    <property type="project" value="InterPro"/>
</dbReference>
<protein>
    <submittedName>
        <fullName evidence="3">Uncharacterized protein</fullName>
    </submittedName>
</protein>
<dbReference type="Gene3D" id="3.40.605.10">
    <property type="entry name" value="Aldehyde Dehydrogenase, Chain A, domain 1"/>
    <property type="match status" value="1"/>
</dbReference>
<evidence type="ECO:0000256" key="2">
    <source>
        <dbReference type="ARBA" id="ARBA00023027"/>
    </source>
</evidence>
<dbReference type="PANTHER" id="PTHR43860">
    <property type="entry name" value="BETAINE ALDEHYDE DEHYDROGENASE"/>
    <property type="match status" value="1"/>
</dbReference>
<evidence type="ECO:0000313" key="4">
    <source>
        <dbReference type="Proteomes" id="UP000235145"/>
    </source>
</evidence>